<reference evidence="10" key="1">
    <citation type="submission" date="2010-05" db="EMBL/GenBank/DDBJ databases">
        <title>The complete genome of Truepera radiovictris DSM 17093.</title>
        <authorList>
            <consortium name="US DOE Joint Genome Institute (JGI-PGF)"/>
            <person name="Lucas S."/>
            <person name="Copeland A."/>
            <person name="Lapidus A."/>
            <person name="Glavina del Rio T."/>
            <person name="Dalin E."/>
            <person name="Tice H."/>
            <person name="Bruce D."/>
            <person name="Goodwin L."/>
            <person name="Pitluck S."/>
            <person name="Kyrpides N."/>
            <person name="Mavromatis K."/>
            <person name="Ovchinnikova G."/>
            <person name="Munk A.C."/>
            <person name="Detter J.C."/>
            <person name="Han C."/>
            <person name="Tapia R."/>
            <person name="Land M."/>
            <person name="Hauser L."/>
            <person name="Markowitz V."/>
            <person name="Cheng J.-F."/>
            <person name="Hugenholtz P."/>
            <person name="Woyke T."/>
            <person name="Wu D."/>
            <person name="Tindall B."/>
            <person name="Pomrenke H.G."/>
            <person name="Brambilla E."/>
            <person name="Klenk H.-P."/>
            <person name="Eisen J.A."/>
        </authorList>
    </citation>
    <scope>NUCLEOTIDE SEQUENCE [LARGE SCALE GENOMIC DNA]</scope>
    <source>
        <strain evidence="10">DSM 17093 / CIP 108686 / LMG 22925 / RQ-24</strain>
    </source>
</reference>
<dbReference type="STRING" id="649638.Trad_2910"/>
<dbReference type="Pfam" id="PF12911">
    <property type="entry name" value="OppC_N"/>
    <property type="match status" value="1"/>
</dbReference>
<evidence type="ECO:0000256" key="5">
    <source>
        <dbReference type="ARBA" id="ARBA00022989"/>
    </source>
</evidence>
<evidence type="ECO:0000256" key="7">
    <source>
        <dbReference type="RuleBase" id="RU363032"/>
    </source>
</evidence>
<feature type="transmembrane region" description="Helical" evidence="7">
    <location>
        <begin position="37"/>
        <end position="55"/>
    </location>
</feature>
<dbReference type="InterPro" id="IPR050366">
    <property type="entry name" value="BP-dependent_transpt_permease"/>
</dbReference>
<evidence type="ECO:0000313" key="10">
    <source>
        <dbReference type="Proteomes" id="UP000000379"/>
    </source>
</evidence>
<comment type="similarity">
    <text evidence="7">Belongs to the binding-protein-dependent transport system permease family.</text>
</comment>
<evidence type="ECO:0000256" key="6">
    <source>
        <dbReference type="ARBA" id="ARBA00023136"/>
    </source>
</evidence>
<dbReference type="PROSITE" id="PS50928">
    <property type="entry name" value="ABC_TM1"/>
    <property type="match status" value="1"/>
</dbReference>
<dbReference type="SUPFAM" id="SSF161098">
    <property type="entry name" value="MetI-like"/>
    <property type="match status" value="1"/>
</dbReference>
<dbReference type="InterPro" id="IPR025966">
    <property type="entry name" value="OppC_N"/>
</dbReference>
<dbReference type="GO" id="GO:0005886">
    <property type="term" value="C:plasma membrane"/>
    <property type="evidence" value="ECO:0007669"/>
    <property type="project" value="UniProtKB-SubCell"/>
</dbReference>
<evidence type="ECO:0000256" key="3">
    <source>
        <dbReference type="ARBA" id="ARBA00022475"/>
    </source>
</evidence>
<proteinExistence type="inferred from homology"/>
<feature type="domain" description="ABC transmembrane type-1" evidence="8">
    <location>
        <begin position="139"/>
        <end position="335"/>
    </location>
</feature>
<keyword evidence="6 7" id="KW-0472">Membrane</keyword>
<dbReference type="PANTHER" id="PTHR43386">
    <property type="entry name" value="OLIGOPEPTIDE TRANSPORT SYSTEM PERMEASE PROTEIN APPC"/>
    <property type="match status" value="1"/>
</dbReference>
<dbReference type="EMBL" id="CP002049">
    <property type="protein sequence ID" value="ADI16008.1"/>
    <property type="molecule type" value="Genomic_DNA"/>
</dbReference>
<keyword evidence="3" id="KW-1003">Cell membrane</keyword>
<dbReference type="Gene3D" id="1.10.3720.10">
    <property type="entry name" value="MetI-like"/>
    <property type="match status" value="1"/>
</dbReference>
<organism evidence="9 10">
    <name type="scientific">Truepera radiovictrix (strain DSM 17093 / CIP 108686 / LMG 22925 / RQ-24)</name>
    <dbReference type="NCBI Taxonomy" id="649638"/>
    <lineage>
        <taxon>Bacteria</taxon>
        <taxon>Thermotogati</taxon>
        <taxon>Deinococcota</taxon>
        <taxon>Deinococci</taxon>
        <taxon>Trueperales</taxon>
        <taxon>Trueperaceae</taxon>
        <taxon>Truepera</taxon>
    </lineage>
</organism>
<dbReference type="Proteomes" id="UP000000379">
    <property type="component" value="Chromosome"/>
</dbReference>
<feature type="transmembrane region" description="Helical" evidence="7">
    <location>
        <begin position="268"/>
        <end position="290"/>
    </location>
</feature>
<keyword evidence="2 7" id="KW-0813">Transport</keyword>
<evidence type="ECO:0000256" key="4">
    <source>
        <dbReference type="ARBA" id="ARBA00022692"/>
    </source>
</evidence>
<feature type="transmembrane region" description="Helical" evidence="7">
    <location>
        <begin position="188"/>
        <end position="211"/>
    </location>
</feature>
<dbReference type="PANTHER" id="PTHR43386:SF1">
    <property type="entry name" value="D,D-DIPEPTIDE TRANSPORT SYSTEM PERMEASE PROTEIN DDPC-RELATED"/>
    <property type="match status" value="1"/>
</dbReference>
<dbReference type="InterPro" id="IPR035906">
    <property type="entry name" value="MetI-like_sf"/>
</dbReference>
<evidence type="ECO:0000313" key="9">
    <source>
        <dbReference type="EMBL" id="ADI16008.1"/>
    </source>
</evidence>
<comment type="subcellular location">
    <subcellularLocation>
        <location evidence="1 7">Cell membrane</location>
        <topology evidence="1 7">Multi-pass membrane protein</topology>
    </subcellularLocation>
</comment>
<evidence type="ECO:0000256" key="1">
    <source>
        <dbReference type="ARBA" id="ARBA00004651"/>
    </source>
</evidence>
<keyword evidence="10" id="KW-1185">Reference proteome</keyword>
<dbReference type="CDD" id="cd06261">
    <property type="entry name" value="TM_PBP2"/>
    <property type="match status" value="1"/>
</dbReference>
<keyword evidence="5 7" id="KW-1133">Transmembrane helix</keyword>
<sequence>MDSVNLELGVAHDDRRPGALARWWRSKAMRRFRRNPLAIVGVLISVAFALVAIFAPQLTLGPDARNCLRDLGLTAETVSEVRNPLSGVFWRAIVVPPDHACYTVPRTTFSPIPVGPAEGSIMGTTSGGYDIFYGLVWGTRTAFLIGLFVVGFGLVVGIIFGSIAGYFGGWVDNALMRFTDIVLSLPSLVLALVLITVFGNSIFNLMLAIALTQWPAYARLLRGDILRVKELEYVQSARALGARGPSIIFRHVLPNAISSLLVIASLDIGSVVLIAASLSFLGLGTPVGYADWGQMISFARQWIIGPPGDPFGYWFVSFWPGVTILLFVLGWNLLGDAFRDVFDPRSQ</sequence>
<dbReference type="KEGG" id="tra:Trad_2910"/>
<protein>
    <submittedName>
        <fullName evidence="9">Binding-protein-dependent transport systems inner membrane component</fullName>
    </submittedName>
</protein>
<dbReference type="AlphaFoldDB" id="D7CVU7"/>
<feature type="transmembrane region" description="Helical" evidence="7">
    <location>
        <begin position="142"/>
        <end position="167"/>
    </location>
</feature>
<dbReference type="RefSeq" id="WP_013179367.1">
    <property type="nucleotide sequence ID" value="NC_014221.1"/>
</dbReference>
<feature type="transmembrane region" description="Helical" evidence="7">
    <location>
        <begin position="311"/>
        <end position="334"/>
    </location>
</feature>
<dbReference type="HOGENOM" id="CLU_028518_1_2_0"/>
<evidence type="ECO:0000256" key="2">
    <source>
        <dbReference type="ARBA" id="ARBA00022448"/>
    </source>
</evidence>
<dbReference type="Pfam" id="PF00528">
    <property type="entry name" value="BPD_transp_1"/>
    <property type="match status" value="1"/>
</dbReference>
<dbReference type="GO" id="GO:0055085">
    <property type="term" value="P:transmembrane transport"/>
    <property type="evidence" value="ECO:0007669"/>
    <property type="project" value="InterPro"/>
</dbReference>
<name>D7CVU7_TRURR</name>
<evidence type="ECO:0000259" key="8">
    <source>
        <dbReference type="PROSITE" id="PS50928"/>
    </source>
</evidence>
<gene>
    <name evidence="9" type="ordered locus">Trad_2910</name>
</gene>
<keyword evidence="4 7" id="KW-0812">Transmembrane</keyword>
<accession>D7CVU7</accession>
<dbReference type="InterPro" id="IPR000515">
    <property type="entry name" value="MetI-like"/>
</dbReference>
<dbReference type="eggNOG" id="COG1173">
    <property type="taxonomic scope" value="Bacteria"/>
</dbReference>
<reference evidence="9 10" key="2">
    <citation type="journal article" date="2011" name="Stand. Genomic Sci.">
        <title>Complete genome sequence of Truepera radiovictrix type strain (RQ-24).</title>
        <authorList>
            <person name="Ivanova N."/>
            <person name="Rohde C."/>
            <person name="Munk C."/>
            <person name="Nolan M."/>
            <person name="Lucas S."/>
            <person name="Del Rio T.G."/>
            <person name="Tice H."/>
            <person name="Deshpande S."/>
            <person name="Cheng J.F."/>
            <person name="Tapia R."/>
            <person name="Han C."/>
            <person name="Goodwin L."/>
            <person name="Pitluck S."/>
            <person name="Liolios K."/>
            <person name="Mavromatis K."/>
            <person name="Mikhailova N."/>
            <person name="Pati A."/>
            <person name="Chen A."/>
            <person name="Palaniappan K."/>
            <person name="Land M."/>
            <person name="Hauser L."/>
            <person name="Chang Y.J."/>
            <person name="Jeffries C.D."/>
            <person name="Brambilla E."/>
            <person name="Rohde M."/>
            <person name="Goker M."/>
            <person name="Tindall B.J."/>
            <person name="Woyke T."/>
            <person name="Bristow J."/>
            <person name="Eisen J.A."/>
            <person name="Markowitz V."/>
            <person name="Hugenholtz P."/>
            <person name="Kyrpides N.C."/>
            <person name="Klenk H.P."/>
            <person name="Lapidus A."/>
        </authorList>
    </citation>
    <scope>NUCLEOTIDE SEQUENCE [LARGE SCALE GENOMIC DNA]</scope>
    <source>
        <strain evidence="10">DSM 17093 / CIP 108686 / LMG 22925 / RQ-24</strain>
    </source>
</reference>